<feature type="transmembrane region" description="Helical" evidence="8">
    <location>
        <begin position="191"/>
        <end position="207"/>
    </location>
</feature>
<dbReference type="Proteomes" id="UP000006087">
    <property type="component" value="Unassembled WGS sequence"/>
</dbReference>
<feature type="transmembrane region" description="Helical" evidence="8">
    <location>
        <begin position="331"/>
        <end position="349"/>
    </location>
</feature>
<feature type="transmembrane region" description="Helical" evidence="8">
    <location>
        <begin position="361"/>
        <end position="380"/>
    </location>
</feature>
<evidence type="ECO:0000256" key="6">
    <source>
        <dbReference type="ARBA" id="ARBA00022989"/>
    </source>
</evidence>
<evidence type="ECO:0000256" key="2">
    <source>
        <dbReference type="ARBA" id="ARBA00022475"/>
    </source>
</evidence>
<feature type="transmembrane region" description="Helical" evidence="8">
    <location>
        <begin position="168"/>
        <end position="185"/>
    </location>
</feature>
<organism evidence="10 11">
    <name type="scientific">Aeromonas veronii AMC34</name>
    <dbReference type="NCBI Taxonomy" id="1073383"/>
    <lineage>
        <taxon>Bacteria</taxon>
        <taxon>Pseudomonadati</taxon>
        <taxon>Pseudomonadota</taxon>
        <taxon>Gammaproteobacteria</taxon>
        <taxon>Aeromonadales</taxon>
        <taxon>Aeromonadaceae</taxon>
        <taxon>Aeromonas</taxon>
    </lineage>
</organism>
<dbReference type="GO" id="GO:0009103">
    <property type="term" value="P:lipopolysaccharide biosynthetic process"/>
    <property type="evidence" value="ECO:0007669"/>
    <property type="project" value="UniProtKB-ARBA"/>
</dbReference>
<dbReference type="GO" id="GO:0010041">
    <property type="term" value="P:response to iron(III) ion"/>
    <property type="evidence" value="ECO:0007669"/>
    <property type="project" value="TreeGrafter"/>
</dbReference>
<keyword evidence="2" id="KW-1003">Cell membrane</keyword>
<dbReference type="GO" id="GO:0006493">
    <property type="term" value="P:protein O-linked glycosylation"/>
    <property type="evidence" value="ECO:0007669"/>
    <property type="project" value="InterPro"/>
</dbReference>
<gene>
    <name evidence="10" type="ORF">HMPREF1168_00573</name>
</gene>
<dbReference type="PATRIC" id="fig|1073383.3.peg.580"/>
<comment type="caution">
    <text evidence="10">The sequence shown here is derived from an EMBL/GenBank/DDBJ whole genome shotgun (WGS) entry which is preliminary data.</text>
</comment>
<dbReference type="PANTHER" id="PTHR33908">
    <property type="entry name" value="MANNOSYLTRANSFERASE YKCB-RELATED"/>
    <property type="match status" value="1"/>
</dbReference>
<feature type="transmembrane region" description="Helical" evidence="8">
    <location>
        <begin position="400"/>
        <end position="419"/>
    </location>
</feature>
<keyword evidence="6 8" id="KW-1133">Transmembrane helix</keyword>
<accession>K1J807</accession>
<feature type="transmembrane region" description="Helical" evidence="8">
    <location>
        <begin position="92"/>
        <end position="113"/>
    </location>
</feature>
<name>K1J807_AERVE</name>
<evidence type="ECO:0000256" key="5">
    <source>
        <dbReference type="ARBA" id="ARBA00022692"/>
    </source>
</evidence>
<dbReference type="GO" id="GO:0005886">
    <property type="term" value="C:plasma membrane"/>
    <property type="evidence" value="ECO:0007669"/>
    <property type="project" value="UniProtKB-SubCell"/>
</dbReference>
<keyword evidence="3" id="KW-0328">Glycosyltransferase</keyword>
<dbReference type="InterPro" id="IPR003342">
    <property type="entry name" value="ArnT-like_N"/>
</dbReference>
<comment type="subcellular location">
    <subcellularLocation>
        <location evidence="1">Cell membrane</location>
        <topology evidence="1">Multi-pass membrane protein</topology>
    </subcellularLocation>
</comment>
<feature type="transmembrane region" description="Helical" evidence="8">
    <location>
        <begin position="426"/>
        <end position="449"/>
    </location>
</feature>
<evidence type="ECO:0000256" key="4">
    <source>
        <dbReference type="ARBA" id="ARBA00022679"/>
    </source>
</evidence>
<feature type="transmembrane region" description="Helical" evidence="8">
    <location>
        <begin position="308"/>
        <end position="325"/>
    </location>
</feature>
<dbReference type="RefSeq" id="WP_005341902.1">
    <property type="nucleotide sequence ID" value="NZ_JH823256.1"/>
</dbReference>
<keyword evidence="7 8" id="KW-0472">Membrane</keyword>
<keyword evidence="5 8" id="KW-0812">Transmembrane</keyword>
<proteinExistence type="predicted"/>
<evidence type="ECO:0000313" key="11">
    <source>
        <dbReference type="Proteomes" id="UP000006087"/>
    </source>
</evidence>
<feature type="transmembrane region" description="Helical" evidence="8">
    <location>
        <begin position="120"/>
        <end position="138"/>
    </location>
</feature>
<evidence type="ECO:0000256" key="1">
    <source>
        <dbReference type="ARBA" id="ARBA00004651"/>
    </source>
</evidence>
<evidence type="ECO:0000256" key="7">
    <source>
        <dbReference type="ARBA" id="ARBA00023136"/>
    </source>
</evidence>
<dbReference type="InterPro" id="IPR050297">
    <property type="entry name" value="LipidA_mod_glycosyltrf_83"/>
</dbReference>
<reference evidence="10 11" key="1">
    <citation type="submission" date="2012-06" db="EMBL/GenBank/DDBJ databases">
        <title>The Genome Sequence of Aeromonas veronii AMC34.</title>
        <authorList>
            <consortium name="The Broad Institute Genome Sequencing Platform"/>
            <person name="Earl A."/>
            <person name="Ward D."/>
            <person name="Feldgarden M."/>
            <person name="Gevers D."/>
            <person name="Graf J."/>
            <person name="Tomasi A."/>
            <person name="Horneman A."/>
            <person name="Walker B."/>
            <person name="Young S.K."/>
            <person name="Zeng Q."/>
            <person name="Gargeya S."/>
            <person name="Fitzgerald M."/>
            <person name="Haas B."/>
            <person name="Abouelleil A."/>
            <person name="Alvarado L."/>
            <person name="Arachchi H.M."/>
            <person name="Berlin A.M."/>
            <person name="Chapman S.B."/>
            <person name="Goldberg J."/>
            <person name="Griggs A."/>
            <person name="Gujja S."/>
            <person name="Hansen M."/>
            <person name="Howarth C."/>
            <person name="Imamovic A."/>
            <person name="Larimer J."/>
            <person name="McCowan C."/>
            <person name="Montmayeur A."/>
            <person name="Murphy C."/>
            <person name="Neiman D."/>
            <person name="Pearson M."/>
            <person name="Priest M."/>
            <person name="Roberts A."/>
            <person name="Saif S."/>
            <person name="Shea T."/>
            <person name="Sisk P."/>
            <person name="Sykes S."/>
            <person name="Wortman J."/>
            <person name="Nusbaum C."/>
            <person name="Birren B."/>
        </authorList>
    </citation>
    <scope>NUCLEOTIDE SEQUENCE [LARGE SCALE GENOMIC DNA]</scope>
    <source>
        <strain evidence="10 11">AMC34</strain>
    </source>
</reference>
<sequence length="560" mass="63169">MQSADISQRTLCWMLLLVALVLLSGQFDHQLWTPDEPREAAIALEMYRSGDWVVPTLGGRSFVEKPPLFYMAALPFLDGFESWLGVTNSLRLAGVVWAAGMLLFTGLLAYRLLGNRSAALWSVIALGTMEGFIINTHWIRTDSALAFFVIFTLWAFSEYYLARRWWMAILAGIGLAGCFMAKGPIGPLTVFFGWLPLFFFAAKCAAIDKKLPEFIWQHLLMLLCFILPVAAWIRELINHVDGDALWDEWFWQNQVGRLTGTSTELGHIKKGAYLYYLWGMAEYTIPWLPFIFYWGWQTIKQRRWSRERIFLLCWAVGTLVLLTLSSTKRTLYLFPLLPVFAIMLGQVSLNWPGWTARYGRGWLCFMLLFCVVVTGTPLLGPSLPGTSHIPADVLHIAGKLGWRYIPAITLFVIALELLLRRKEVHGAIHVASSVAIIFLLTFTLVYPLIDAAKGVSGKMALLLDRIPPETRDRIAGWRLGETELGLLSAYEEMRVANLDRETVRNVIACRDTRFDAVLVNGTAGERGQLLEGIPYQLLAQTALRSDKGQLLTLVTGLQCH</sequence>
<dbReference type="EMBL" id="AGWU01000006">
    <property type="protein sequence ID" value="EKB24052.1"/>
    <property type="molecule type" value="Genomic_DNA"/>
</dbReference>
<feature type="transmembrane region" description="Helical" evidence="8">
    <location>
        <begin position="273"/>
        <end position="296"/>
    </location>
</feature>
<protein>
    <recommendedName>
        <fullName evidence="9">ArnT-like N-terminal domain-containing protein</fullName>
    </recommendedName>
</protein>
<keyword evidence="4" id="KW-0808">Transferase</keyword>
<dbReference type="HOGENOM" id="CLU_499357_0_0_6"/>
<dbReference type="AlphaFoldDB" id="K1J807"/>
<feature type="transmembrane region" description="Helical" evidence="8">
    <location>
        <begin position="214"/>
        <end position="233"/>
    </location>
</feature>
<evidence type="ECO:0000259" key="9">
    <source>
        <dbReference type="Pfam" id="PF02366"/>
    </source>
</evidence>
<dbReference type="GO" id="GO:0000030">
    <property type="term" value="F:mannosyltransferase activity"/>
    <property type="evidence" value="ECO:0007669"/>
    <property type="project" value="InterPro"/>
</dbReference>
<dbReference type="PANTHER" id="PTHR33908:SF3">
    <property type="entry name" value="UNDECAPRENYL PHOSPHATE-ALPHA-4-AMINO-4-DEOXY-L-ARABINOSE ARABINOSYL TRANSFERASE"/>
    <property type="match status" value="1"/>
</dbReference>
<feature type="transmembrane region" description="Helical" evidence="8">
    <location>
        <begin position="144"/>
        <end position="161"/>
    </location>
</feature>
<evidence type="ECO:0000313" key="10">
    <source>
        <dbReference type="EMBL" id="EKB24052.1"/>
    </source>
</evidence>
<dbReference type="Pfam" id="PF02366">
    <property type="entry name" value="PMT"/>
    <property type="match status" value="1"/>
</dbReference>
<feature type="domain" description="ArnT-like N-terminal" evidence="9">
    <location>
        <begin position="40"/>
        <end position="234"/>
    </location>
</feature>
<dbReference type="GO" id="GO:0016763">
    <property type="term" value="F:pentosyltransferase activity"/>
    <property type="evidence" value="ECO:0007669"/>
    <property type="project" value="TreeGrafter"/>
</dbReference>
<evidence type="ECO:0000256" key="8">
    <source>
        <dbReference type="SAM" id="Phobius"/>
    </source>
</evidence>
<evidence type="ECO:0000256" key="3">
    <source>
        <dbReference type="ARBA" id="ARBA00022676"/>
    </source>
</evidence>